<dbReference type="AlphaFoldDB" id="A0A2G5VRD4"/>
<keyword evidence="2" id="KW-1185">Reference proteome</keyword>
<protein>
    <submittedName>
        <fullName evidence="1">Uncharacterized protein</fullName>
    </submittedName>
</protein>
<gene>
    <name evidence="1" type="primary">Cnig_chr_I.g3567</name>
    <name evidence="1" type="ORF">B9Z55_003567</name>
</gene>
<dbReference type="Proteomes" id="UP000230233">
    <property type="component" value="Chromosome I"/>
</dbReference>
<organism evidence="1 2">
    <name type="scientific">Caenorhabditis nigoni</name>
    <dbReference type="NCBI Taxonomy" id="1611254"/>
    <lineage>
        <taxon>Eukaryota</taxon>
        <taxon>Metazoa</taxon>
        <taxon>Ecdysozoa</taxon>
        <taxon>Nematoda</taxon>
        <taxon>Chromadorea</taxon>
        <taxon>Rhabditida</taxon>
        <taxon>Rhabditina</taxon>
        <taxon>Rhabditomorpha</taxon>
        <taxon>Rhabditoidea</taxon>
        <taxon>Rhabditidae</taxon>
        <taxon>Peloderinae</taxon>
        <taxon>Caenorhabditis</taxon>
    </lineage>
</organism>
<sequence length="217" mass="24948">MLLRHQKESKGALHILLGHAQDMLEILPLLDIEAFPPPVYQFIKKDKDNVAKGRPREKKLEFEKILMVKQAKAYYDMKPEDREKLKGAEHYYKGKLKHREMMFPNEVCLVAYLRIHVKHRTFLFHQFFTPDAAPLKKQFRVNFQVPTTSEQIRALSICLSCSEDGKGTALVYRTPGSCNMQYHCYEIITAFLLKGIDIPVGLLPSGAGPPGPRLHYP</sequence>
<proteinExistence type="predicted"/>
<evidence type="ECO:0000313" key="2">
    <source>
        <dbReference type="Proteomes" id="UP000230233"/>
    </source>
</evidence>
<reference evidence="2" key="1">
    <citation type="submission" date="2017-10" db="EMBL/GenBank/DDBJ databases">
        <title>Rapid genome shrinkage in a self-fertile nematode reveals novel sperm competition proteins.</title>
        <authorList>
            <person name="Yin D."/>
            <person name="Schwarz E.M."/>
            <person name="Thomas C.G."/>
            <person name="Felde R.L."/>
            <person name="Korf I.F."/>
            <person name="Cutter A.D."/>
            <person name="Schartner C.M."/>
            <person name="Ralston E.J."/>
            <person name="Meyer B.J."/>
            <person name="Haag E.S."/>
        </authorList>
    </citation>
    <scope>NUCLEOTIDE SEQUENCE [LARGE SCALE GENOMIC DNA]</scope>
    <source>
        <strain evidence="2">JU1422</strain>
    </source>
</reference>
<evidence type="ECO:0000313" key="1">
    <source>
        <dbReference type="EMBL" id="PIC54231.1"/>
    </source>
</evidence>
<name>A0A2G5VRD4_9PELO</name>
<dbReference type="EMBL" id="PDUG01000001">
    <property type="protein sequence ID" value="PIC54231.1"/>
    <property type="molecule type" value="Genomic_DNA"/>
</dbReference>
<accession>A0A2G5VRD4</accession>
<comment type="caution">
    <text evidence="1">The sequence shown here is derived from an EMBL/GenBank/DDBJ whole genome shotgun (WGS) entry which is preliminary data.</text>
</comment>